<proteinExistence type="inferred from homology"/>
<gene>
    <name evidence="4" type="primary">rplQ</name>
    <name evidence="7" type="ORF">PSU4_16980</name>
</gene>
<dbReference type="GO" id="GO:0003735">
    <property type="term" value="F:structural constituent of ribosome"/>
    <property type="evidence" value="ECO:0007669"/>
    <property type="project" value="InterPro"/>
</dbReference>
<evidence type="ECO:0000256" key="2">
    <source>
        <dbReference type="ARBA" id="ARBA00022980"/>
    </source>
</evidence>
<feature type="region of interest" description="Disordered" evidence="6">
    <location>
        <begin position="124"/>
        <end position="184"/>
    </location>
</feature>
<feature type="compositionally biased region" description="Low complexity" evidence="6">
    <location>
        <begin position="143"/>
        <end position="159"/>
    </location>
</feature>
<evidence type="ECO:0000313" key="7">
    <source>
        <dbReference type="EMBL" id="GEL22744.1"/>
    </source>
</evidence>
<evidence type="ECO:0000256" key="5">
    <source>
        <dbReference type="RuleBase" id="RU000660"/>
    </source>
</evidence>
<protein>
    <recommendedName>
        <fullName evidence="4">Large ribosomal subunit protein bL17</fullName>
    </recommendedName>
</protein>
<dbReference type="SUPFAM" id="SSF64263">
    <property type="entry name" value="Prokaryotic ribosomal protein L17"/>
    <property type="match status" value="1"/>
</dbReference>
<dbReference type="GO" id="GO:0006412">
    <property type="term" value="P:translation"/>
    <property type="evidence" value="ECO:0007669"/>
    <property type="project" value="UniProtKB-UniRule"/>
</dbReference>
<feature type="region of interest" description="Disordered" evidence="6">
    <location>
        <begin position="219"/>
        <end position="253"/>
    </location>
</feature>
<dbReference type="Gene3D" id="3.90.1030.10">
    <property type="entry name" value="Ribosomal protein L17"/>
    <property type="match status" value="1"/>
</dbReference>
<dbReference type="FunFam" id="3.90.1030.10:FF:000001">
    <property type="entry name" value="50S ribosomal protein L17"/>
    <property type="match status" value="1"/>
</dbReference>
<comment type="similarity">
    <text evidence="1 4 5">Belongs to the bacterial ribosomal protein bL17 family.</text>
</comment>
<dbReference type="HAMAP" id="MF_01368">
    <property type="entry name" value="Ribosomal_bL17"/>
    <property type="match status" value="1"/>
</dbReference>
<evidence type="ECO:0000256" key="6">
    <source>
        <dbReference type="SAM" id="MobiDB-lite"/>
    </source>
</evidence>
<comment type="subunit">
    <text evidence="4">Part of the 50S ribosomal subunit. Contacts protein L32.</text>
</comment>
<sequence length="253" mass="27202">MPQPTKGPRLGGSPAHQRLILANLATQLFEHGRITTTEAKARRLRPYAERLITKAKKGDLHNIRQIAKVIRDKDVIHRLVTDIGPFFADRNGGYTRITKTLPRKGDNAPMAVIELVSQKTVTDEADRARRVAASQNKAEDKVQAAAAAPASEEPAVDPSTAPYGEGSHAPLDDPQEAPEGFPVKGNADSMLYHLPGTSFYDRTVAEVWFADAVTAEAAGFSLPKSQQELKDDADASVENAEADAEAGDAKGDA</sequence>
<keyword evidence="3 4" id="KW-0687">Ribonucleoprotein</keyword>
<evidence type="ECO:0000313" key="8">
    <source>
        <dbReference type="Proteomes" id="UP000321685"/>
    </source>
</evidence>
<dbReference type="AlphaFoldDB" id="A0A511DG68"/>
<dbReference type="GO" id="GO:0022625">
    <property type="term" value="C:cytosolic large ribosomal subunit"/>
    <property type="evidence" value="ECO:0007669"/>
    <property type="project" value="TreeGrafter"/>
</dbReference>
<keyword evidence="8" id="KW-1185">Reference proteome</keyword>
<accession>A0A511DG68</accession>
<dbReference type="NCBIfam" id="TIGR00059">
    <property type="entry name" value="L17"/>
    <property type="match status" value="1"/>
</dbReference>
<dbReference type="EMBL" id="BJVJ01000012">
    <property type="protein sequence ID" value="GEL22744.1"/>
    <property type="molecule type" value="Genomic_DNA"/>
</dbReference>
<dbReference type="PANTHER" id="PTHR14413">
    <property type="entry name" value="RIBOSOMAL PROTEIN L17"/>
    <property type="match status" value="1"/>
</dbReference>
<dbReference type="PANTHER" id="PTHR14413:SF16">
    <property type="entry name" value="LARGE RIBOSOMAL SUBUNIT PROTEIN BL17M"/>
    <property type="match status" value="1"/>
</dbReference>
<evidence type="ECO:0000256" key="3">
    <source>
        <dbReference type="ARBA" id="ARBA00023274"/>
    </source>
</evidence>
<evidence type="ECO:0000256" key="1">
    <source>
        <dbReference type="ARBA" id="ARBA00008777"/>
    </source>
</evidence>
<evidence type="ECO:0000256" key="4">
    <source>
        <dbReference type="HAMAP-Rule" id="MF_01368"/>
    </source>
</evidence>
<organism evidence="7 8">
    <name type="scientific">Pseudonocardia sulfidoxydans NBRC 16205</name>
    <dbReference type="NCBI Taxonomy" id="1223511"/>
    <lineage>
        <taxon>Bacteria</taxon>
        <taxon>Bacillati</taxon>
        <taxon>Actinomycetota</taxon>
        <taxon>Actinomycetes</taxon>
        <taxon>Pseudonocardiales</taxon>
        <taxon>Pseudonocardiaceae</taxon>
        <taxon>Pseudonocardia</taxon>
    </lineage>
</organism>
<dbReference type="PROSITE" id="PS01167">
    <property type="entry name" value="RIBOSOMAL_L17"/>
    <property type="match status" value="1"/>
</dbReference>
<dbReference type="Pfam" id="PF01196">
    <property type="entry name" value="Ribosomal_L17"/>
    <property type="match status" value="1"/>
</dbReference>
<keyword evidence="2 4" id="KW-0689">Ribosomal protein</keyword>
<dbReference type="InterPro" id="IPR000456">
    <property type="entry name" value="Ribosomal_bL17"/>
</dbReference>
<name>A0A511DG68_9PSEU</name>
<reference evidence="7 8" key="1">
    <citation type="submission" date="2019-07" db="EMBL/GenBank/DDBJ databases">
        <title>Whole genome shotgun sequence of Pseudonocardia sulfidoxydans NBRC 16205.</title>
        <authorList>
            <person name="Hosoyama A."/>
            <person name="Uohara A."/>
            <person name="Ohji S."/>
            <person name="Ichikawa N."/>
        </authorList>
    </citation>
    <scope>NUCLEOTIDE SEQUENCE [LARGE SCALE GENOMIC DNA]</scope>
    <source>
        <strain evidence="7 8">NBRC 16205</strain>
    </source>
</reference>
<dbReference type="OrthoDB" id="9809073at2"/>
<dbReference type="InterPro" id="IPR036373">
    <property type="entry name" value="Ribosomal_bL17_sf"/>
</dbReference>
<comment type="caution">
    <text evidence="7">The sequence shown here is derived from an EMBL/GenBank/DDBJ whole genome shotgun (WGS) entry which is preliminary data.</text>
</comment>
<dbReference type="InterPro" id="IPR047859">
    <property type="entry name" value="Ribosomal_bL17_CS"/>
</dbReference>
<dbReference type="Proteomes" id="UP000321685">
    <property type="component" value="Unassembled WGS sequence"/>
</dbReference>